<name>A0A0B7NG63_9FUNG</name>
<protein>
    <submittedName>
        <fullName evidence="1">Uncharacterized protein</fullName>
    </submittedName>
</protein>
<reference evidence="1 2" key="1">
    <citation type="submission" date="2014-09" db="EMBL/GenBank/DDBJ databases">
        <authorList>
            <person name="Ellenberger Sabrina"/>
        </authorList>
    </citation>
    <scope>NUCLEOTIDE SEQUENCE [LARGE SCALE GENOMIC DNA]</scope>
    <source>
        <strain evidence="1 2">CBS 412.66</strain>
    </source>
</reference>
<proteinExistence type="predicted"/>
<dbReference type="Proteomes" id="UP000054107">
    <property type="component" value="Unassembled WGS sequence"/>
</dbReference>
<accession>A0A0B7NG63</accession>
<dbReference type="AlphaFoldDB" id="A0A0B7NG63"/>
<keyword evidence="2" id="KW-1185">Reference proteome</keyword>
<organism evidence="1 2">
    <name type="scientific">Parasitella parasitica</name>
    <dbReference type="NCBI Taxonomy" id="35722"/>
    <lineage>
        <taxon>Eukaryota</taxon>
        <taxon>Fungi</taxon>
        <taxon>Fungi incertae sedis</taxon>
        <taxon>Mucoromycota</taxon>
        <taxon>Mucoromycotina</taxon>
        <taxon>Mucoromycetes</taxon>
        <taxon>Mucorales</taxon>
        <taxon>Mucorineae</taxon>
        <taxon>Mucoraceae</taxon>
        <taxon>Parasitella</taxon>
    </lineage>
</organism>
<dbReference type="STRING" id="35722.A0A0B7NG63"/>
<sequence>MLRLAYLQFDQLNICQDVIRILCGLAHWRSRISSKDDFVAKCMPQLIPCIWELLTPTYNPLSDSNPGLLMKLIIVDVRYFQACEFKIFRGANSEEITVEFGIPTTIPRIRPKGLS</sequence>
<gene>
    <name evidence="1" type="primary">PARPA_10673.1 scaffold 41646</name>
</gene>
<evidence type="ECO:0000313" key="2">
    <source>
        <dbReference type="Proteomes" id="UP000054107"/>
    </source>
</evidence>
<evidence type="ECO:0000313" key="1">
    <source>
        <dbReference type="EMBL" id="CEP16407.1"/>
    </source>
</evidence>
<dbReference type="EMBL" id="LN733157">
    <property type="protein sequence ID" value="CEP16407.1"/>
    <property type="molecule type" value="Genomic_DNA"/>
</dbReference>